<dbReference type="InterPro" id="IPR002401">
    <property type="entry name" value="Cyt_P450_E_grp-I"/>
</dbReference>
<keyword evidence="7" id="KW-0472">Membrane</keyword>
<reference evidence="8" key="1">
    <citation type="submission" date="2022-07" db="EMBL/GenBank/DDBJ databases">
        <title>Phylogenomic reconstructions and comparative analyses of Kickxellomycotina fungi.</title>
        <authorList>
            <person name="Reynolds N.K."/>
            <person name="Stajich J.E."/>
            <person name="Barry K."/>
            <person name="Grigoriev I.V."/>
            <person name="Crous P."/>
            <person name="Smith M.E."/>
        </authorList>
    </citation>
    <scope>NUCLEOTIDE SEQUENCE</scope>
    <source>
        <strain evidence="8">NRRL 1566</strain>
    </source>
</reference>
<keyword evidence="6" id="KW-0503">Monooxygenase</keyword>
<evidence type="ECO:0000256" key="4">
    <source>
        <dbReference type="ARBA" id="ARBA00023004"/>
    </source>
</evidence>
<protein>
    <recommendedName>
        <fullName evidence="10">Cytochrome P450</fullName>
    </recommendedName>
</protein>
<keyword evidence="4 5" id="KW-0408">Iron</keyword>
<dbReference type="Gene3D" id="1.10.630.10">
    <property type="entry name" value="Cytochrome P450"/>
    <property type="match status" value="1"/>
</dbReference>
<dbReference type="InterPro" id="IPR050121">
    <property type="entry name" value="Cytochrome_P450_monoxygenase"/>
</dbReference>
<proteinExistence type="inferred from homology"/>
<dbReference type="PRINTS" id="PR00463">
    <property type="entry name" value="EP450I"/>
</dbReference>
<dbReference type="PRINTS" id="PR00385">
    <property type="entry name" value="P450"/>
</dbReference>
<sequence length="448" mass="50777">MAVLAALFYASISNTSWHMSVLTSLLTVITFIIYKIVNAFYYSPFRHIPGSPISRITAKRTEICTILGRMSRLGRHDFEKYGDIFVLTPDSVCISNPGDIRALLANPTTAKSKYYNILRFTGIDNTVSAQDIELANARHRQIGPFFKPTYLAKMEDVVMEHGIESIKAKWDRAIAESAQGVAEVNYCNDFLFAAFDIIATLVYGQQIDELKTNDTKTAQWIDTTLTYIGIRSMVQLIFPFVRPLDSHYNQLSNYIYNSINQRREHLASGKPKPADLLQAFIDAEDPEFKVQMSRDQIHAECMLMMMAGSDTTSHTISWAVHLLMLYPHHYQRAVDEVQGKFTHTITYSDCRAHLPFIEACIFESLRLAPVTGGLLPRIAPKGGIYIQNHFIPEGTTIFVNLAVANHHPAYWQNPHEFNPLRFIENSNLKHNVLTFSHGRRTCPGKNLA</sequence>
<feature type="non-terminal residue" evidence="8">
    <location>
        <position position="448"/>
    </location>
</feature>
<dbReference type="GO" id="GO:0005506">
    <property type="term" value="F:iron ion binding"/>
    <property type="evidence" value="ECO:0007669"/>
    <property type="project" value="InterPro"/>
</dbReference>
<feature type="transmembrane region" description="Helical" evidence="7">
    <location>
        <begin position="17"/>
        <end position="37"/>
    </location>
</feature>
<dbReference type="AlphaFoldDB" id="A0A9W8I5N5"/>
<organism evidence="8 9">
    <name type="scientific">Coemansia brasiliensis</name>
    <dbReference type="NCBI Taxonomy" id="2650707"/>
    <lineage>
        <taxon>Eukaryota</taxon>
        <taxon>Fungi</taxon>
        <taxon>Fungi incertae sedis</taxon>
        <taxon>Zoopagomycota</taxon>
        <taxon>Kickxellomycotina</taxon>
        <taxon>Kickxellomycetes</taxon>
        <taxon>Kickxellales</taxon>
        <taxon>Kickxellaceae</taxon>
        <taxon>Coemansia</taxon>
    </lineage>
</organism>
<gene>
    <name evidence="8" type="ORF">IWW36_003197</name>
</gene>
<dbReference type="GO" id="GO:0004497">
    <property type="term" value="F:monooxygenase activity"/>
    <property type="evidence" value="ECO:0007669"/>
    <property type="project" value="UniProtKB-KW"/>
</dbReference>
<dbReference type="InterPro" id="IPR017972">
    <property type="entry name" value="Cyt_P450_CS"/>
</dbReference>
<evidence type="ECO:0000256" key="5">
    <source>
        <dbReference type="PIRSR" id="PIRSR602401-1"/>
    </source>
</evidence>
<evidence type="ECO:0000256" key="2">
    <source>
        <dbReference type="ARBA" id="ARBA00022723"/>
    </source>
</evidence>
<dbReference type="GO" id="GO:0044550">
    <property type="term" value="P:secondary metabolite biosynthetic process"/>
    <property type="evidence" value="ECO:0007669"/>
    <property type="project" value="UniProtKB-ARBA"/>
</dbReference>
<evidence type="ECO:0000256" key="6">
    <source>
        <dbReference type="RuleBase" id="RU000461"/>
    </source>
</evidence>
<dbReference type="Pfam" id="PF00067">
    <property type="entry name" value="p450"/>
    <property type="match status" value="1"/>
</dbReference>
<evidence type="ECO:0000256" key="7">
    <source>
        <dbReference type="SAM" id="Phobius"/>
    </source>
</evidence>
<dbReference type="PANTHER" id="PTHR24305:SF235">
    <property type="entry name" value="CYTOCHROME P450 MONOOXYGENASE APDB-RELATED"/>
    <property type="match status" value="1"/>
</dbReference>
<dbReference type="PROSITE" id="PS00086">
    <property type="entry name" value="CYTOCHROME_P450"/>
    <property type="match status" value="1"/>
</dbReference>
<feature type="binding site" description="axial binding residue" evidence="5">
    <location>
        <position position="442"/>
    </location>
    <ligand>
        <name>heme</name>
        <dbReference type="ChEBI" id="CHEBI:30413"/>
    </ligand>
    <ligandPart>
        <name>Fe</name>
        <dbReference type="ChEBI" id="CHEBI:18248"/>
    </ligandPart>
</feature>
<dbReference type="Proteomes" id="UP001139887">
    <property type="component" value="Unassembled WGS sequence"/>
</dbReference>
<name>A0A9W8I5N5_9FUNG</name>
<dbReference type="GO" id="GO:0016705">
    <property type="term" value="F:oxidoreductase activity, acting on paired donors, with incorporation or reduction of molecular oxygen"/>
    <property type="evidence" value="ECO:0007669"/>
    <property type="project" value="InterPro"/>
</dbReference>
<evidence type="ECO:0008006" key="10">
    <source>
        <dbReference type="Google" id="ProtNLM"/>
    </source>
</evidence>
<keyword evidence="5 6" id="KW-0349">Heme</keyword>
<dbReference type="PANTHER" id="PTHR24305">
    <property type="entry name" value="CYTOCHROME P450"/>
    <property type="match status" value="1"/>
</dbReference>
<evidence type="ECO:0000313" key="9">
    <source>
        <dbReference type="Proteomes" id="UP001139887"/>
    </source>
</evidence>
<dbReference type="InterPro" id="IPR036396">
    <property type="entry name" value="Cyt_P450_sf"/>
</dbReference>
<dbReference type="SUPFAM" id="SSF48264">
    <property type="entry name" value="Cytochrome P450"/>
    <property type="match status" value="1"/>
</dbReference>
<dbReference type="GO" id="GO:0020037">
    <property type="term" value="F:heme binding"/>
    <property type="evidence" value="ECO:0007669"/>
    <property type="project" value="InterPro"/>
</dbReference>
<dbReference type="OrthoDB" id="1470350at2759"/>
<comment type="similarity">
    <text evidence="6">Belongs to the cytochrome P450 family.</text>
</comment>
<keyword evidence="7" id="KW-0812">Transmembrane</keyword>
<evidence type="ECO:0000256" key="1">
    <source>
        <dbReference type="ARBA" id="ARBA00001971"/>
    </source>
</evidence>
<comment type="caution">
    <text evidence="8">The sequence shown here is derived from an EMBL/GenBank/DDBJ whole genome shotgun (WGS) entry which is preliminary data.</text>
</comment>
<evidence type="ECO:0000313" key="8">
    <source>
        <dbReference type="EMBL" id="KAJ2848617.1"/>
    </source>
</evidence>
<comment type="cofactor">
    <cofactor evidence="1 5">
        <name>heme</name>
        <dbReference type="ChEBI" id="CHEBI:30413"/>
    </cofactor>
</comment>
<keyword evidence="9" id="KW-1185">Reference proteome</keyword>
<evidence type="ECO:0000256" key="3">
    <source>
        <dbReference type="ARBA" id="ARBA00023002"/>
    </source>
</evidence>
<dbReference type="InterPro" id="IPR001128">
    <property type="entry name" value="Cyt_P450"/>
</dbReference>
<accession>A0A9W8I5N5</accession>
<keyword evidence="2 5" id="KW-0479">Metal-binding</keyword>
<keyword evidence="7" id="KW-1133">Transmembrane helix</keyword>
<keyword evidence="3 6" id="KW-0560">Oxidoreductase</keyword>
<dbReference type="EMBL" id="JANBUW010000149">
    <property type="protein sequence ID" value="KAJ2848617.1"/>
    <property type="molecule type" value="Genomic_DNA"/>
</dbReference>